<feature type="region of interest" description="Disordered" evidence="1">
    <location>
        <begin position="124"/>
        <end position="145"/>
    </location>
</feature>
<feature type="non-terminal residue" evidence="2">
    <location>
        <position position="1"/>
    </location>
</feature>
<proteinExistence type="predicted"/>
<evidence type="ECO:0000313" key="2">
    <source>
        <dbReference type="EMBL" id="MFB9467142.1"/>
    </source>
</evidence>
<dbReference type="EMBL" id="JBHMCY010000092">
    <property type="protein sequence ID" value="MFB9467142.1"/>
    <property type="molecule type" value="Genomic_DNA"/>
</dbReference>
<accession>A0ABV5NA34</accession>
<sequence>DGTRAANVGHLTPQYPVTHQGRTALLDELTGGGFTVLSDGAAPLDALDASDRAFLAAIGATLVPLYTDNAPAEGYLDAPDGYLPHLREHGHAAAVVRPDFYLFGTATDGAGLAELVSQLREQVQQPAATPDRTPVPAPLTAVAHS</sequence>
<gene>
    <name evidence="2" type="ORF">ACFF45_31755</name>
</gene>
<evidence type="ECO:0000256" key="1">
    <source>
        <dbReference type="SAM" id="MobiDB-lite"/>
    </source>
</evidence>
<organism evidence="2 3">
    <name type="scientific">Streptomyces cinereospinus</name>
    <dbReference type="NCBI Taxonomy" id="285561"/>
    <lineage>
        <taxon>Bacteria</taxon>
        <taxon>Bacillati</taxon>
        <taxon>Actinomycetota</taxon>
        <taxon>Actinomycetes</taxon>
        <taxon>Kitasatosporales</taxon>
        <taxon>Streptomycetaceae</taxon>
        <taxon>Streptomyces</taxon>
    </lineage>
</organism>
<protein>
    <submittedName>
        <fullName evidence="2">Bifunctional 3-(3-hydroxy-phenyl)propionate/3-hydroxycinnamic acid hydroxylase</fullName>
    </submittedName>
</protein>
<dbReference type="Proteomes" id="UP001589709">
    <property type="component" value="Unassembled WGS sequence"/>
</dbReference>
<evidence type="ECO:0000313" key="3">
    <source>
        <dbReference type="Proteomes" id="UP001589709"/>
    </source>
</evidence>
<reference evidence="2 3" key="1">
    <citation type="submission" date="2024-09" db="EMBL/GenBank/DDBJ databases">
        <authorList>
            <person name="Sun Q."/>
            <person name="Mori K."/>
        </authorList>
    </citation>
    <scope>NUCLEOTIDE SEQUENCE [LARGE SCALE GENOMIC DNA]</scope>
    <source>
        <strain evidence="2 3">JCM 6917</strain>
    </source>
</reference>
<keyword evidence="3" id="KW-1185">Reference proteome</keyword>
<name>A0ABV5NA34_9ACTN</name>
<comment type="caution">
    <text evidence="2">The sequence shown here is derived from an EMBL/GenBank/DDBJ whole genome shotgun (WGS) entry which is preliminary data.</text>
</comment>